<keyword evidence="14" id="KW-0961">Cell wall biogenesis/degradation</keyword>
<dbReference type="InterPro" id="IPR001460">
    <property type="entry name" value="PCN-bd_Tpept"/>
</dbReference>
<keyword evidence="5" id="KW-0121">Carboxypeptidase</keyword>
<comment type="catalytic activity">
    <reaction evidence="16">
        <text>[GlcNAc-(1-&gt;4)-Mur2Ac(oyl-L-Ala-gamma-D-Glu-L-Lys-D-Ala-D-Ala)](n)-di-trans,octa-cis-undecaprenyl diphosphate + beta-D-GlcNAc-(1-&gt;4)-Mur2Ac(oyl-L-Ala-gamma-D-Glu-L-Lys-D-Ala-D-Ala)-di-trans,octa-cis-undecaprenyl diphosphate = [GlcNAc-(1-&gt;4)-Mur2Ac(oyl-L-Ala-gamma-D-Glu-L-Lys-D-Ala-D-Ala)](n+1)-di-trans,octa-cis-undecaprenyl diphosphate + di-trans,octa-cis-undecaprenyl diphosphate + H(+)</text>
        <dbReference type="Rhea" id="RHEA:23708"/>
        <dbReference type="Rhea" id="RHEA-COMP:9602"/>
        <dbReference type="Rhea" id="RHEA-COMP:9603"/>
        <dbReference type="ChEBI" id="CHEBI:15378"/>
        <dbReference type="ChEBI" id="CHEBI:58405"/>
        <dbReference type="ChEBI" id="CHEBI:60033"/>
        <dbReference type="ChEBI" id="CHEBI:78435"/>
        <dbReference type="EC" id="2.4.99.28"/>
    </reaction>
</comment>
<dbReference type="InterPro" id="IPR001264">
    <property type="entry name" value="Glyco_trans_51"/>
</dbReference>
<evidence type="ECO:0000256" key="12">
    <source>
        <dbReference type="ARBA" id="ARBA00023136"/>
    </source>
</evidence>
<feature type="region of interest" description="Disordered" evidence="17">
    <location>
        <begin position="1"/>
        <end position="36"/>
    </location>
</feature>
<feature type="domain" description="Glycosyl transferase family 51" evidence="20">
    <location>
        <begin position="110"/>
        <end position="280"/>
    </location>
</feature>
<keyword evidence="9" id="KW-0378">Hydrolase</keyword>
<dbReference type="GO" id="GO:0008658">
    <property type="term" value="F:penicillin binding"/>
    <property type="evidence" value="ECO:0007669"/>
    <property type="project" value="InterPro"/>
</dbReference>
<dbReference type="InterPro" id="IPR012338">
    <property type="entry name" value="Beta-lactam/transpept-like"/>
</dbReference>
<comment type="similarity">
    <text evidence="3">In the N-terminal section; belongs to the glycosyltransferase 51 family.</text>
</comment>
<gene>
    <name evidence="21" type="ORF">A2973_04385</name>
</gene>
<evidence type="ECO:0000256" key="13">
    <source>
        <dbReference type="ARBA" id="ARBA00023268"/>
    </source>
</evidence>
<evidence type="ECO:0000256" key="7">
    <source>
        <dbReference type="ARBA" id="ARBA00022676"/>
    </source>
</evidence>
<proteinExistence type="inferred from homology"/>
<keyword evidence="8" id="KW-0808">Transferase</keyword>
<dbReference type="GO" id="GO:0030288">
    <property type="term" value="C:outer membrane-bounded periplasmic space"/>
    <property type="evidence" value="ECO:0007669"/>
    <property type="project" value="TreeGrafter"/>
</dbReference>
<sequence>MSKREAPKRSTKREPSANTDDADRALSEAYPGQEKSGEPASRLRLLRLRLKAIATNKIAFYLFWLLPLGLVVLSYLFIIKDLPSPAKLGNYDVPLATKIYDRNGKLLFDVFAEQNRTPVALKDIPKYLQQATIAIEDKDFYHHGGISPIGGMVRAIFATATGRKLQGGSTITQQLVKSALLTPERTVTRKIREIILAFWVELLYPKDKILELYLNQVPYGGTAWGIETASEKYFSKSVKDLTLGEAALLAGLPQAPTLYSPFGAYPELSRARQKEVVRRMVEDRYISQEQSDAALNQELSFKNEPNIRAPHFVMYVKQQLVEKFGEALVERGGLKVTTTLDLDLEEYVQATVAAEVGKLKNLRVGNGAALVTKPATGEILAMVGSTNYFASPSGNFNVATALRQPGSSIKPINYAIGIEKKIVTPATMFLDVPTCFANVNQPNYCPKNYDGKFHGPVQLRFALGSSYNIPAVKMLYLNTVRDMVASASAFGLDTITDPDRYGLSLTLGGGEVRMTDMAEAFSVFANSGTRHDLVSIIRVVDKNGKVLEEYKDPNLGKEIPSQLLLKGTRVVSNETAFLISHILLDNNARSAAFGPSSALVIPNHAVSVKTGTTDDLRDNWTVGFTPQFLAITWVGNNDNTPMNQSLVSGVTGAAPIWNKIMTKVLQGKPDVWPKQPDGIVGSHICTTTGLYPPNPEADDKGCPTRFEYFIKDTVPNQRENLKRQVTIDKSTGDLALPNQTDNVETQEHQIVSDGVSFYCLDCPHPEGKTNLVK</sequence>
<evidence type="ECO:0000256" key="6">
    <source>
        <dbReference type="ARBA" id="ARBA00022670"/>
    </source>
</evidence>
<keyword evidence="13" id="KW-0511">Multifunctional enzyme</keyword>
<keyword evidence="4" id="KW-1003">Cell membrane</keyword>
<organism evidence="21 22">
    <name type="scientific">Candidatus Gottesmanbacteria bacterium RIFCSPLOWO2_01_FULL_49_10</name>
    <dbReference type="NCBI Taxonomy" id="1798396"/>
    <lineage>
        <taxon>Bacteria</taxon>
        <taxon>Candidatus Gottesmaniibacteriota</taxon>
    </lineage>
</organism>
<keyword evidence="18" id="KW-1133">Transmembrane helix</keyword>
<evidence type="ECO:0000256" key="3">
    <source>
        <dbReference type="ARBA" id="ARBA00007739"/>
    </source>
</evidence>
<dbReference type="PANTHER" id="PTHR32282">
    <property type="entry name" value="BINDING PROTEIN TRANSPEPTIDASE, PUTATIVE-RELATED"/>
    <property type="match status" value="1"/>
</dbReference>
<evidence type="ECO:0000256" key="14">
    <source>
        <dbReference type="ARBA" id="ARBA00023316"/>
    </source>
</evidence>
<dbReference type="GO" id="GO:0008955">
    <property type="term" value="F:peptidoglycan glycosyltransferase activity"/>
    <property type="evidence" value="ECO:0007669"/>
    <property type="project" value="UniProtKB-EC"/>
</dbReference>
<dbReference type="GO" id="GO:0071555">
    <property type="term" value="P:cell wall organization"/>
    <property type="evidence" value="ECO:0007669"/>
    <property type="project" value="UniProtKB-KW"/>
</dbReference>
<dbReference type="FunFam" id="1.10.3810.10:FF:000001">
    <property type="entry name" value="Penicillin-binding protein 1A"/>
    <property type="match status" value="1"/>
</dbReference>
<evidence type="ECO:0000256" key="2">
    <source>
        <dbReference type="ARBA" id="ARBA00007090"/>
    </source>
</evidence>
<dbReference type="GO" id="GO:0006508">
    <property type="term" value="P:proteolysis"/>
    <property type="evidence" value="ECO:0007669"/>
    <property type="project" value="UniProtKB-KW"/>
</dbReference>
<evidence type="ECO:0000256" key="1">
    <source>
        <dbReference type="ARBA" id="ARBA00004236"/>
    </source>
</evidence>
<accession>A0A1F6AXB9</accession>
<evidence type="ECO:0000256" key="5">
    <source>
        <dbReference type="ARBA" id="ARBA00022645"/>
    </source>
</evidence>
<keyword evidence="7" id="KW-0328">Glycosyltransferase</keyword>
<reference evidence="21 22" key="1">
    <citation type="journal article" date="2016" name="Nat. Commun.">
        <title>Thousands of microbial genomes shed light on interconnected biogeochemical processes in an aquifer system.</title>
        <authorList>
            <person name="Anantharaman K."/>
            <person name="Brown C.T."/>
            <person name="Hug L.A."/>
            <person name="Sharon I."/>
            <person name="Castelle C.J."/>
            <person name="Probst A.J."/>
            <person name="Thomas B.C."/>
            <person name="Singh A."/>
            <person name="Wilkins M.J."/>
            <person name="Karaoz U."/>
            <person name="Brodie E.L."/>
            <person name="Williams K.H."/>
            <person name="Hubbard S.S."/>
            <person name="Banfield J.F."/>
        </authorList>
    </citation>
    <scope>NUCLEOTIDE SEQUENCE [LARGE SCALE GENOMIC DNA]</scope>
</reference>
<dbReference type="GO" id="GO:0005886">
    <property type="term" value="C:plasma membrane"/>
    <property type="evidence" value="ECO:0007669"/>
    <property type="project" value="UniProtKB-SubCell"/>
</dbReference>
<evidence type="ECO:0000256" key="10">
    <source>
        <dbReference type="ARBA" id="ARBA00022960"/>
    </source>
</evidence>
<dbReference type="Pfam" id="PF00912">
    <property type="entry name" value="Transgly"/>
    <property type="match status" value="1"/>
</dbReference>
<comment type="similarity">
    <text evidence="2">In the C-terminal section; belongs to the transpeptidase family.</text>
</comment>
<evidence type="ECO:0000256" key="17">
    <source>
        <dbReference type="SAM" id="MobiDB-lite"/>
    </source>
</evidence>
<evidence type="ECO:0000256" key="11">
    <source>
        <dbReference type="ARBA" id="ARBA00022984"/>
    </source>
</evidence>
<dbReference type="GO" id="GO:0008360">
    <property type="term" value="P:regulation of cell shape"/>
    <property type="evidence" value="ECO:0007669"/>
    <property type="project" value="UniProtKB-KW"/>
</dbReference>
<dbReference type="InterPro" id="IPR050396">
    <property type="entry name" value="Glycosyltr_51/Transpeptidase"/>
</dbReference>
<dbReference type="GO" id="GO:0009252">
    <property type="term" value="P:peptidoglycan biosynthetic process"/>
    <property type="evidence" value="ECO:0007669"/>
    <property type="project" value="UniProtKB-KW"/>
</dbReference>
<keyword evidence="6" id="KW-0645">Protease</keyword>
<dbReference type="Gene3D" id="3.40.710.10">
    <property type="entry name" value="DD-peptidase/beta-lactamase superfamily"/>
    <property type="match status" value="1"/>
</dbReference>
<dbReference type="InterPro" id="IPR036950">
    <property type="entry name" value="PBP_transglycosylase"/>
</dbReference>
<dbReference type="STRING" id="1798396.A2973_04385"/>
<dbReference type="PANTHER" id="PTHR32282:SF11">
    <property type="entry name" value="PENICILLIN-BINDING PROTEIN 1B"/>
    <property type="match status" value="1"/>
</dbReference>
<keyword evidence="11" id="KW-0573">Peptidoglycan synthesis</keyword>
<feature type="domain" description="Penicillin-binding protein transpeptidase" evidence="19">
    <location>
        <begin position="367"/>
        <end position="661"/>
    </location>
</feature>
<evidence type="ECO:0000256" key="9">
    <source>
        <dbReference type="ARBA" id="ARBA00022801"/>
    </source>
</evidence>
<dbReference type="AlphaFoldDB" id="A0A1F6AXB9"/>
<evidence type="ECO:0000256" key="16">
    <source>
        <dbReference type="ARBA" id="ARBA00049902"/>
    </source>
</evidence>
<comment type="subcellular location">
    <subcellularLocation>
        <location evidence="1">Cell membrane</location>
    </subcellularLocation>
</comment>
<dbReference type="Pfam" id="PF00905">
    <property type="entry name" value="Transpeptidase"/>
    <property type="match status" value="1"/>
</dbReference>
<feature type="transmembrane region" description="Helical" evidence="18">
    <location>
        <begin position="58"/>
        <end position="78"/>
    </location>
</feature>
<dbReference type="GO" id="GO:0009002">
    <property type="term" value="F:serine-type D-Ala-D-Ala carboxypeptidase activity"/>
    <property type="evidence" value="ECO:0007669"/>
    <property type="project" value="UniProtKB-EC"/>
</dbReference>
<dbReference type="SUPFAM" id="SSF56601">
    <property type="entry name" value="beta-lactamase/transpeptidase-like"/>
    <property type="match status" value="1"/>
</dbReference>
<dbReference type="EMBL" id="MFJZ01000049">
    <property type="protein sequence ID" value="OGG29326.1"/>
    <property type="molecule type" value="Genomic_DNA"/>
</dbReference>
<keyword evidence="10" id="KW-0133">Cell shape</keyword>
<comment type="catalytic activity">
    <reaction evidence="15">
        <text>Preferential cleavage: (Ac)2-L-Lys-D-Ala-|-D-Ala. Also transpeptidation of peptidyl-alanyl moieties that are N-acyl substituents of D-alanine.</text>
        <dbReference type="EC" id="3.4.16.4"/>
    </reaction>
</comment>
<evidence type="ECO:0000313" key="21">
    <source>
        <dbReference type="EMBL" id="OGG29326.1"/>
    </source>
</evidence>
<name>A0A1F6AXB9_9BACT</name>
<dbReference type="Gene3D" id="1.10.3810.10">
    <property type="entry name" value="Biosynthetic peptidoglycan transglycosylase-like"/>
    <property type="match status" value="1"/>
</dbReference>
<evidence type="ECO:0000259" key="20">
    <source>
        <dbReference type="Pfam" id="PF00912"/>
    </source>
</evidence>
<protein>
    <submittedName>
        <fullName evidence="21">Uncharacterized protein</fullName>
    </submittedName>
</protein>
<keyword evidence="18" id="KW-0812">Transmembrane</keyword>
<dbReference type="SUPFAM" id="SSF53955">
    <property type="entry name" value="Lysozyme-like"/>
    <property type="match status" value="1"/>
</dbReference>
<dbReference type="InterPro" id="IPR023346">
    <property type="entry name" value="Lysozyme-like_dom_sf"/>
</dbReference>
<comment type="caution">
    <text evidence="21">The sequence shown here is derived from an EMBL/GenBank/DDBJ whole genome shotgun (WGS) entry which is preliminary data.</text>
</comment>
<dbReference type="Proteomes" id="UP000176409">
    <property type="component" value="Unassembled WGS sequence"/>
</dbReference>
<keyword evidence="12 18" id="KW-0472">Membrane</keyword>
<evidence type="ECO:0000259" key="19">
    <source>
        <dbReference type="Pfam" id="PF00905"/>
    </source>
</evidence>
<evidence type="ECO:0000256" key="4">
    <source>
        <dbReference type="ARBA" id="ARBA00022475"/>
    </source>
</evidence>
<evidence type="ECO:0000313" key="22">
    <source>
        <dbReference type="Proteomes" id="UP000176409"/>
    </source>
</evidence>
<evidence type="ECO:0000256" key="15">
    <source>
        <dbReference type="ARBA" id="ARBA00034000"/>
    </source>
</evidence>
<evidence type="ECO:0000256" key="18">
    <source>
        <dbReference type="SAM" id="Phobius"/>
    </source>
</evidence>
<evidence type="ECO:0000256" key="8">
    <source>
        <dbReference type="ARBA" id="ARBA00022679"/>
    </source>
</evidence>
<feature type="compositionally biased region" description="Basic and acidic residues" evidence="17">
    <location>
        <begin position="1"/>
        <end position="26"/>
    </location>
</feature>